<keyword evidence="3" id="KW-0238">DNA-binding</keyword>
<proteinExistence type="predicted"/>
<dbReference type="PANTHER" id="PTHR43214:SF41">
    <property type="entry name" value="NITRATE_NITRITE RESPONSE REGULATOR PROTEIN NARP"/>
    <property type="match status" value="1"/>
</dbReference>
<dbReference type="InterPro" id="IPR000792">
    <property type="entry name" value="Tscrpt_reg_LuxR_C"/>
</dbReference>
<dbReference type="PROSITE" id="PS50110">
    <property type="entry name" value="RESPONSE_REGULATORY"/>
    <property type="match status" value="1"/>
</dbReference>
<gene>
    <name evidence="8" type="ORF">HKN21_17825</name>
</gene>
<feature type="domain" description="Response regulatory" evidence="7">
    <location>
        <begin position="2"/>
        <end position="119"/>
    </location>
</feature>
<dbReference type="AlphaFoldDB" id="A0A7Y2EB76"/>
<evidence type="ECO:0000259" key="6">
    <source>
        <dbReference type="PROSITE" id="PS50043"/>
    </source>
</evidence>
<evidence type="ECO:0000313" key="9">
    <source>
        <dbReference type="Proteomes" id="UP000547674"/>
    </source>
</evidence>
<dbReference type="Pfam" id="PF00196">
    <property type="entry name" value="GerE"/>
    <property type="match status" value="1"/>
</dbReference>
<evidence type="ECO:0000256" key="5">
    <source>
        <dbReference type="PROSITE-ProRule" id="PRU00169"/>
    </source>
</evidence>
<dbReference type="GO" id="GO:0003677">
    <property type="term" value="F:DNA binding"/>
    <property type="evidence" value="ECO:0007669"/>
    <property type="project" value="UniProtKB-KW"/>
</dbReference>
<evidence type="ECO:0000256" key="3">
    <source>
        <dbReference type="ARBA" id="ARBA00023125"/>
    </source>
</evidence>
<dbReference type="SMART" id="SM00448">
    <property type="entry name" value="REC"/>
    <property type="match status" value="1"/>
</dbReference>
<dbReference type="SMART" id="SM00421">
    <property type="entry name" value="HTH_LUXR"/>
    <property type="match status" value="1"/>
</dbReference>
<dbReference type="CDD" id="cd17535">
    <property type="entry name" value="REC_NarL-like"/>
    <property type="match status" value="1"/>
</dbReference>
<dbReference type="EMBL" id="JABDJR010000711">
    <property type="protein sequence ID" value="NNF08626.1"/>
    <property type="molecule type" value="Genomic_DNA"/>
</dbReference>
<dbReference type="Proteomes" id="UP000547674">
    <property type="component" value="Unassembled WGS sequence"/>
</dbReference>
<comment type="caution">
    <text evidence="5">Lacks conserved residue(s) required for the propagation of feature annotation.</text>
</comment>
<dbReference type="SUPFAM" id="SSF46894">
    <property type="entry name" value="C-terminal effector domain of the bipartite response regulators"/>
    <property type="match status" value="1"/>
</dbReference>
<evidence type="ECO:0000256" key="2">
    <source>
        <dbReference type="ARBA" id="ARBA00023015"/>
    </source>
</evidence>
<dbReference type="InterPro" id="IPR039420">
    <property type="entry name" value="WalR-like"/>
</dbReference>
<dbReference type="GO" id="GO:0006355">
    <property type="term" value="P:regulation of DNA-templated transcription"/>
    <property type="evidence" value="ECO:0007669"/>
    <property type="project" value="InterPro"/>
</dbReference>
<evidence type="ECO:0000313" key="8">
    <source>
        <dbReference type="EMBL" id="NNF08626.1"/>
    </source>
</evidence>
<dbReference type="Pfam" id="PF00072">
    <property type="entry name" value="Response_reg"/>
    <property type="match status" value="1"/>
</dbReference>
<feature type="domain" description="HTH luxR-type" evidence="6">
    <location>
        <begin position="147"/>
        <end position="212"/>
    </location>
</feature>
<dbReference type="SUPFAM" id="SSF52172">
    <property type="entry name" value="CheY-like"/>
    <property type="match status" value="1"/>
</dbReference>
<name>A0A7Y2EB76_UNCEI</name>
<dbReference type="PRINTS" id="PR00038">
    <property type="entry name" value="HTHLUXR"/>
</dbReference>
<sequence length="218" mass="23773">MRILILNYERVVIEALTALVETMGNDFTVVGGSDSGLEGVELARRLTPDVVLSGMKLRELNGVDTTRRIMDEVPDTKVLILASDPKSEPLTEALEAGALGYITRHSEAAELETAVRTVYSGKVYLCPESASVLVETKVLAEDSEEEADVVFSVLTPREREVLQLLAEGNGSKEVADRLNISPKTVDTHRSNIMQKLETDSLADLVKHAIRAGLTDLKI</sequence>
<keyword evidence="2" id="KW-0805">Transcription regulation</keyword>
<dbReference type="Gene3D" id="3.40.50.2300">
    <property type="match status" value="1"/>
</dbReference>
<evidence type="ECO:0000256" key="1">
    <source>
        <dbReference type="ARBA" id="ARBA00022553"/>
    </source>
</evidence>
<dbReference type="InterPro" id="IPR058245">
    <property type="entry name" value="NreC/VraR/RcsB-like_REC"/>
</dbReference>
<keyword evidence="4" id="KW-0804">Transcription</keyword>
<comment type="caution">
    <text evidence="8">The sequence shown here is derived from an EMBL/GenBank/DDBJ whole genome shotgun (WGS) entry which is preliminary data.</text>
</comment>
<dbReference type="GO" id="GO:0000160">
    <property type="term" value="P:phosphorelay signal transduction system"/>
    <property type="evidence" value="ECO:0007669"/>
    <property type="project" value="InterPro"/>
</dbReference>
<protein>
    <submittedName>
        <fullName evidence="8">Response regulator transcription factor</fullName>
    </submittedName>
</protein>
<organism evidence="8 9">
    <name type="scientific">Eiseniibacteriota bacterium</name>
    <dbReference type="NCBI Taxonomy" id="2212470"/>
    <lineage>
        <taxon>Bacteria</taxon>
        <taxon>Candidatus Eiseniibacteriota</taxon>
    </lineage>
</organism>
<dbReference type="CDD" id="cd06170">
    <property type="entry name" value="LuxR_C_like"/>
    <property type="match status" value="1"/>
</dbReference>
<keyword evidence="1" id="KW-0597">Phosphoprotein</keyword>
<reference evidence="8 9" key="1">
    <citation type="submission" date="2020-03" db="EMBL/GenBank/DDBJ databases">
        <title>Metabolic flexibility allows generalist bacteria to become dominant in a frequently disturbed ecosystem.</title>
        <authorList>
            <person name="Chen Y.-J."/>
            <person name="Leung P.M."/>
            <person name="Bay S.K."/>
            <person name="Hugenholtz P."/>
            <person name="Kessler A.J."/>
            <person name="Shelley G."/>
            <person name="Waite D.W."/>
            <person name="Cook P.L."/>
            <person name="Greening C."/>
        </authorList>
    </citation>
    <scope>NUCLEOTIDE SEQUENCE [LARGE SCALE GENOMIC DNA]</scope>
    <source>
        <strain evidence="8">SS_bin_28</strain>
    </source>
</reference>
<dbReference type="PROSITE" id="PS00622">
    <property type="entry name" value="HTH_LUXR_1"/>
    <property type="match status" value="1"/>
</dbReference>
<dbReference type="PROSITE" id="PS50043">
    <property type="entry name" value="HTH_LUXR_2"/>
    <property type="match status" value="1"/>
</dbReference>
<dbReference type="InterPro" id="IPR011006">
    <property type="entry name" value="CheY-like_superfamily"/>
</dbReference>
<dbReference type="InterPro" id="IPR016032">
    <property type="entry name" value="Sig_transdc_resp-reg_C-effctor"/>
</dbReference>
<evidence type="ECO:0000256" key="4">
    <source>
        <dbReference type="ARBA" id="ARBA00023163"/>
    </source>
</evidence>
<dbReference type="InterPro" id="IPR001789">
    <property type="entry name" value="Sig_transdc_resp-reg_receiver"/>
</dbReference>
<accession>A0A7Y2EB76</accession>
<dbReference type="PANTHER" id="PTHR43214">
    <property type="entry name" value="TWO-COMPONENT RESPONSE REGULATOR"/>
    <property type="match status" value="1"/>
</dbReference>
<evidence type="ECO:0000259" key="7">
    <source>
        <dbReference type="PROSITE" id="PS50110"/>
    </source>
</evidence>